<dbReference type="CDD" id="cd14948">
    <property type="entry name" value="BACON"/>
    <property type="match status" value="2"/>
</dbReference>
<gene>
    <name evidence="3" type="ORF">HMPREF9449_02825</name>
</gene>
<accession>H1DKN9</accession>
<feature type="signal peptide" evidence="1">
    <location>
        <begin position="1"/>
        <end position="22"/>
    </location>
</feature>
<comment type="caution">
    <text evidence="3">The sequence shown here is derived from an EMBL/GenBank/DDBJ whole genome shotgun (WGS) entry which is preliminary data.</text>
</comment>
<feature type="domain" description="BACON" evidence="2">
    <location>
        <begin position="57"/>
        <end position="106"/>
    </location>
</feature>
<dbReference type="PROSITE" id="PS51257">
    <property type="entry name" value="PROKAR_LIPOPROTEIN"/>
    <property type="match status" value="1"/>
</dbReference>
<dbReference type="STRING" id="742817.HMPREF9449_02825"/>
<evidence type="ECO:0000313" key="3">
    <source>
        <dbReference type="EMBL" id="EHP45532.1"/>
    </source>
</evidence>
<keyword evidence="1" id="KW-0732">Signal</keyword>
<dbReference type="HOGENOM" id="CLU_610892_0_0_10"/>
<dbReference type="GeneID" id="98070351"/>
<reference evidence="3 4" key="1">
    <citation type="submission" date="2012-01" db="EMBL/GenBank/DDBJ databases">
        <title>The Genome Sequence of Odoribacter laneus YIT 12061.</title>
        <authorList>
            <consortium name="The Broad Institute Genome Sequencing Platform"/>
            <person name="Earl A."/>
            <person name="Ward D."/>
            <person name="Feldgarden M."/>
            <person name="Gevers D."/>
            <person name="Morotomi M."/>
            <person name="Young S.K."/>
            <person name="Zeng Q."/>
            <person name="Gargeya S."/>
            <person name="Fitzgerald M."/>
            <person name="Haas B."/>
            <person name="Abouelleil A."/>
            <person name="Alvarado L."/>
            <person name="Arachchi H.M."/>
            <person name="Berlin A."/>
            <person name="Chapman S.B."/>
            <person name="Gearin G."/>
            <person name="Goldberg J."/>
            <person name="Griggs A."/>
            <person name="Gujja S."/>
            <person name="Hansen M."/>
            <person name="Heiman D."/>
            <person name="Howarth C."/>
            <person name="Larimer J."/>
            <person name="Lui A."/>
            <person name="MacDonald P.J.P."/>
            <person name="McCowen C."/>
            <person name="Montmayeur A."/>
            <person name="Murphy C."/>
            <person name="Neiman D."/>
            <person name="Pearson M."/>
            <person name="Priest M."/>
            <person name="Roberts A."/>
            <person name="Saif S."/>
            <person name="Shea T."/>
            <person name="Sisk P."/>
            <person name="Stolte C."/>
            <person name="Sykes S."/>
            <person name="Wortman J."/>
            <person name="Nusbaum C."/>
            <person name="Birren B."/>
        </authorList>
    </citation>
    <scope>NUCLEOTIDE SEQUENCE [LARGE SCALE GENOMIC DNA]</scope>
    <source>
        <strain evidence="3 4">YIT 12061</strain>
    </source>
</reference>
<sequence>MKKIFSLLIMTLCLFMAGCSDEENDTTVPQLGIDNSGVIFTAAGGTGTIELKVAGVTATADKDWFTVSVSGKTITVTASPNTTISGRTGQVIIKQDGLERTVPVTQTGNRAPDPEITEVMMPIEASETFISVASEMPFTATTDAEWLTTQVKGDTLILKTTSNKAQPIRHTTVTLSAGTFSVPITVTQDGIVLIPETTDAILSNDGETLKIAVETSGNFTVKSNASWLTVAKGSNYVTLTTEANPTTNPRNAVVTLSLDGYNVEINVVQRLYIYTDYLGTWRLDAKSKKDGSAVILELTVVEKVKGSSYLVYGWGGSSLATDFPITMDFTAANGTIKVDNQENIGTDKDGYQVGFTGATSQYSIITGTFTCIISQRTGNTVTWITQSVQSGPLVGVGYHFKKPDSWYSYNVDPVTTDMKMTKISSSTSGMNIKTNSPVAFAVNAISEE</sequence>
<evidence type="ECO:0000313" key="4">
    <source>
        <dbReference type="Proteomes" id="UP000004892"/>
    </source>
</evidence>
<organism evidence="3 4">
    <name type="scientific">Odoribacter laneus YIT 12061</name>
    <dbReference type="NCBI Taxonomy" id="742817"/>
    <lineage>
        <taxon>Bacteria</taxon>
        <taxon>Pseudomonadati</taxon>
        <taxon>Bacteroidota</taxon>
        <taxon>Bacteroidia</taxon>
        <taxon>Bacteroidales</taxon>
        <taxon>Odoribacteraceae</taxon>
        <taxon>Odoribacter</taxon>
    </lineage>
</organism>
<feature type="chain" id="PRO_5003549016" description="BACON domain-containing protein" evidence="1">
    <location>
        <begin position="23"/>
        <end position="448"/>
    </location>
</feature>
<name>H1DKN9_9BACT</name>
<dbReference type="InterPro" id="IPR013783">
    <property type="entry name" value="Ig-like_fold"/>
</dbReference>
<dbReference type="EMBL" id="ADMC01000030">
    <property type="protein sequence ID" value="EHP45532.1"/>
    <property type="molecule type" value="Genomic_DNA"/>
</dbReference>
<proteinExistence type="predicted"/>
<dbReference type="eggNOG" id="ENOG5033P2X">
    <property type="taxonomic scope" value="Bacteria"/>
</dbReference>
<evidence type="ECO:0000256" key="1">
    <source>
        <dbReference type="SAM" id="SignalP"/>
    </source>
</evidence>
<dbReference type="Pfam" id="PF13004">
    <property type="entry name" value="BACON"/>
    <property type="match status" value="3"/>
</dbReference>
<protein>
    <recommendedName>
        <fullName evidence="2">BACON domain-containing protein</fullName>
    </recommendedName>
</protein>
<dbReference type="RefSeq" id="WP_009137968.1">
    <property type="nucleotide sequence ID" value="NZ_JH594597.1"/>
</dbReference>
<feature type="domain" description="BACON" evidence="2">
    <location>
        <begin position="220"/>
        <end position="269"/>
    </location>
</feature>
<evidence type="ECO:0000259" key="2">
    <source>
        <dbReference type="Pfam" id="PF13004"/>
    </source>
</evidence>
<dbReference type="PATRIC" id="fig|742817.3.peg.3018"/>
<dbReference type="InterPro" id="IPR024361">
    <property type="entry name" value="BACON"/>
</dbReference>
<dbReference type="Gene3D" id="2.60.40.10">
    <property type="entry name" value="Immunoglobulins"/>
    <property type="match status" value="2"/>
</dbReference>
<keyword evidence="4" id="KW-1185">Reference proteome</keyword>
<dbReference type="AlphaFoldDB" id="H1DKN9"/>
<dbReference type="Proteomes" id="UP000004892">
    <property type="component" value="Unassembled WGS sequence"/>
</dbReference>
<feature type="domain" description="BACON" evidence="2">
    <location>
        <begin position="139"/>
        <end position="189"/>
    </location>
</feature>